<dbReference type="Proteomes" id="UP001221898">
    <property type="component" value="Unassembled WGS sequence"/>
</dbReference>
<organism evidence="1 2">
    <name type="scientific">Aldrovandia affinis</name>
    <dbReference type="NCBI Taxonomy" id="143900"/>
    <lineage>
        <taxon>Eukaryota</taxon>
        <taxon>Metazoa</taxon>
        <taxon>Chordata</taxon>
        <taxon>Craniata</taxon>
        <taxon>Vertebrata</taxon>
        <taxon>Euteleostomi</taxon>
        <taxon>Actinopterygii</taxon>
        <taxon>Neopterygii</taxon>
        <taxon>Teleostei</taxon>
        <taxon>Notacanthiformes</taxon>
        <taxon>Halosauridae</taxon>
        <taxon>Aldrovandia</taxon>
    </lineage>
</organism>
<dbReference type="EMBL" id="JAINUG010000044">
    <property type="protein sequence ID" value="KAJ8406410.1"/>
    <property type="molecule type" value="Genomic_DNA"/>
</dbReference>
<comment type="caution">
    <text evidence="1">The sequence shown here is derived from an EMBL/GenBank/DDBJ whole genome shotgun (WGS) entry which is preliminary data.</text>
</comment>
<proteinExistence type="predicted"/>
<evidence type="ECO:0000313" key="1">
    <source>
        <dbReference type="EMBL" id="KAJ8406410.1"/>
    </source>
</evidence>
<keyword evidence="2" id="KW-1185">Reference proteome</keyword>
<gene>
    <name evidence="1" type="ORF">AAFF_G00306410</name>
</gene>
<name>A0AAD7WRJ7_9TELE</name>
<evidence type="ECO:0000313" key="2">
    <source>
        <dbReference type="Proteomes" id="UP001221898"/>
    </source>
</evidence>
<dbReference type="AlphaFoldDB" id="A0AAD7WRJ7"/>
<sequence>MCPHDMQRCNRPQHNRQNIAWILGPSPDICHGNISKRQFDNNVMLGERSGGLTRGLSLNRVRIHHLNGQQIRRDVTCLQWDICSSDKHSAAAEMDSLVLGARRPARVKRLGASRVRAEP</sequence>
<accession>A0AAD7WRJ7</accession>
<protein>
    <submittedName>
        <fullName evidence="1">Uncharacterized protein</fullName>
    </submittedName>
</protein>
<reference evidence="1" key="1">
    <citation type="journal article" date="2023" name="Science">
        <title>Genome structures resolve the early diversification of teleost fishes.</title>
        <authorList>
            <person name="Parey E."/>
            <person name="Louis A."/>
            <person name="Montfort J."/>
            <person name="Bouchez O."/>
            <person name="Roques C."/>
            <person name="Iampietro C."/>
            <person name="Lluch J."/>
            <person name="Castinel A."/>
            <person name="Donnadieu C."/>
            <person name="Desvignes T."/>
            <person name="Floi Bucao C."/>
            <person name="Jouanno E."/>
            <person name="Wen M."/>
            <person name="Mejri S."/>
            <person name="Dirks R."/>
            <person name="Jansen H."/>
            <person name="Henkel C."/>
            <person name="Chen W.J."/>
            <person name="Zahm M."/>
            <person name="Cabau C."/>
            <person name="Klopp C."/>
            <person name="Thompson A.W."/>
            <person name="Robinson-Rechavi M."/>
            <person name="Braasch I."/>
            <person name="Lecointre G."/>
            <person name="Bobe J."/>
            <person name="Postlethwait J.H."/>
            <person name="Berthelot C."/>
            <person name="Roest Crollius H."/>
            <person name="Guiguen Y."/>
        </authorList>
    </citation>
    <scope>NUCLEOTIDE SEQUENCE</scope>
    <source>
        <strain evidence="1">NC1722</strain>
    </source>
</reference>